<evidence type="ECO:0000313" key="2">
    <source>
        <dbReference type="EMBL" id="TEA36345.1"/>
    </source>
</evidence>
<evidence type="ECO:0000256" key="1">
    <source>
        <dbReference type="SAM" id="MobiDB-lite"/>
    </source>
</evidence>
<reference evidence="2 3" key="1">
    <citation type="journal article" date="2018" name="Genomics">
        <title>Molecular footprints of inshore aquatic adaptation in Indo-Pacific humpback dolphin (Sousa chinensis).</title>
        <authorList>
            <person name="Ming Y."/>
            <person name="Jian J."/>
            <person name="Yu F."/>
            <person name="Yu X."/>
            <person name="Wang J."/>
            <person name="Liu W."/>
        </authorList>
    </citation>
    <scope>NUCLEOTIDE SEQUENCE [LARGE SCALE GENOMIC DNA]</scope>
    <source>
        <strain evidence="2">MY-2018</strain>
        <tissue evidence="2">Skin</tissue>
    </source>
</reference>
<gene>
    <name evidence="2" type="ORF">DBR06_SOUSAS45410004</name>
</gene>
<comment type="caution">
    <text evidence="2">The sequence shown here is derived from an EMBL/GenBank/DDBJ whole genome shotgun (WGS) entry which is preliminary data.</text>
</comment>
<proteinExistence type="predicted"/>
<evidence type="ECO:0000313" key="3">
    <source>
        <dbReference type="Proteomes" id="UP000295264"/>
    </source>
</evidence>
<accession>A0A484GL55</accession>
<organism evidence="2 3">
    <name type="scientific">Sousa chinensis</name>
    <name type="common">Indo-pacific humpbacked dolphin</name>
    <name type="synonym">Steno chinensis</name>
    <dbReference type="NCBI Taxonomy" id="103600"/>
    <lineage>
        <taxon>Eukaryota</taxon>
        <taxon>Metazoa</taxon>
        <taxon>Chordata</taxon>
        <taxon>Craniata</taxon>
        <taxon>Vertebrata</taxon>
        <taxon>Euteleostomi</taxon>
        <taxon>Mammalia</taxon>
        <taxon>Eutheria</taxon>
        <taxon>Laurasiatheria</taxon>
        <taxon>Artiodactyla</taxon>
        <taxon>Whippomorpha</taxon>
        <taxon>Cetacea</taxon>
        <taxon>Odontoceti</taxon>
        <taxon>Delphinidae</taxon>
        <taxon>Sousa</taxon>
    </lineage>
</organism>
<feature type="region of interest" description="Disordered" evidence="1">
    <location>
        <begin position="18"/>
        <end position="44"/>
    </location>
</feature>
<feature type="compositionally biased region" description="Low complexity" evidence="1">
    <location>
        <begin position="26"/>
        <end position="44"/>
    </location>
</feature>
<keyword evidence="3" id="KW-1185">Reference proteome</keyword>
<sequence>MASCLAFSRLGTSEKLPCHSPGPHFSSTSPTAPSVSGASPPGPVPSSAAPRLCRACGGAWAIEPTVARAGLPEHAPVLLMPHLDTFLPLVLVKFVLFQDPGKTMHESQLIWPELVFLKAAMEEILKQQKIMNAYTPGTGVGWGGGGSVRYKKMAASHNFFEA</sequence>
<name>A0A484GL55_SOUCH</name>
<protein>
    <submittedName>
        <fullName evidence="2">Uncharacterized protein</fullName>
    </submittedName>
</protein>
<dbReference type="Proteomes" id="UP000295264">
    <property type="component" value="Unassembled WGS sequence"/>
</dbReference>
<dbReference type="EMBL" id="QWLN02006613">
    <property type="protein sequence ID" value="TEA36345.1"/>
    <property type="molecule type" value="Genomic_DNA"/>
</dbReference>
<dbReference type="AlphaFoldDB" id="A0A484GL55"/>